<dbReference type="InterPro" id="IPR013783">
    <property type="entry name" value="Ig-like_fold"/>
</dbReference>
<dbReference type="Gene3D" id="2.60.40.10">
    <property type="entry name" value="Immunoglobulins"/>
    <property type="match status" value="1"/>
</dbReference>
<sequence>MRTKLQYLMAALAAAGTLFTASCKKDSPVEPLKAASIVAVSGSGQTARINVALTNALVVKVLDQHGAAFSGASVTFTAIGGGTVTGNATTNASGNAQTNWTLGSAPGSQSVNACVAGVTTCATFTATATVPIATSLQKLSGDGQTAAGNTAFATKPSVKVLDETGATMAGVSVTFTVTGGSGSITGGSATTNATGIATVGNWLAGPIGGIHKLRAAAAGITNTVEFTSTGTPATIVNTYEGCVDWLTPPAAVGRPIDECQRVTLETRADSSTGTTVVKAFLQGTQGHTANQTSAASVGVDLVSKAGVTLGAITGITPAIVQPVTQFTGGTTPPTLANSWFVTGTTTHRISSSKLGLLQSGVVGCNNNVAINGGQMSPNGFITFQTCMATASGGLTISYVADKIWTANDVWFRLQFVFINNNQVPNAAGSNSCAQPGISGAVAPSLCINPPAP</sequence>
<dbReference type="AlphaFoldDB" id="A0A554JED1"/>
<dbReference type="EMBL" id="VMFF01000002">
    <property type="protein sequence ID" value="TSC66640.1"/>
    <property type="molecule type" value="Genomic_DNA"/>
</dbReference>
<name>A0A554JED1_9BACT</name>
<evidence type="ECO:0000313" key="3">
    <source>
        <dbReference type="Proteomes" id="UP000319613"/>
    </source>
</evidence>
<keyword evidence="1" id="KW-0732">Signal</keyword>
<feature type="signal peptide" evidence="1">
    <location>
        <begin position="1"/>
        <end position="20"/>
    </location>
</feature>
<organism evidence="2 3">
    <name type="scientific">Candidatus Doudnabacteria bacterium Gr01-1014_77</name>
    <dbReference type="NCBI Taxonomy" id="2017133"/>
    <lineage>
        <taxon>Bacteria</taxon>
        <taxon>Candidatus Doudnaibacteriota</taxon>
    </lineage>
</organism>
<dbReference type="PROSITE" id="PS51257">
    <property type="entry name" value="PROKAR_LIPOPROTEIN"/>
    <property type="match status" value="1"/>
</dbReference>
<dbReference type="SUPFAM" id="SSF49373">
    <property type="entry name" value="Invasin/intimin cell-adhesion fragments"/>
    <property type="match status" value="2"/>
</dbReference>
<comment type="caution">
    <text evidence="2">The sequence shown here is derived from an EMBL/GenBank/DDBJ whole genome shotgun (WGS) entry which is preliminary data.</text>
</comment>
<gene>
    <name evidence="2" type="ORF">G01um101477_27</name>
</gene>
<dbReference type="Proteomes" id="UP000319613">
    <property type="component" value="Unassembled WGS sequence"/>
</dbReference>
<accession>A0A554JED1</accession>
<dbReference type="Gene3D" id="2.60.40.1120">
    <property type="entry name" value="Carboxypeptidase-like, regulatory domain"/>
    <property type="match status" value="1"/>
</dbReference>
<proteinExistence type="predicted"/>
<dbReference type="InterPro" id="IPR008964">
    <property type="entry name" value="Invasin/intimin_cell_adhesion"/>
</dbReference>
<feature type="chain" id="PRO_5022051222" evidence="1">
    <location>
        <begin position="21"/>
        <end position="452"/>
    </location>
</feature>
<reference evidence="2 3" key="1">
    <citation type="submission" date="2017-07" db="EMBL/GenBank/DDBJ databases">
        <title>Mechanisms for carbon and nitrogen cycling indicate functional differentiation within the Candidate Phyla Radiation.</title>
        <authorList>
            <person name="Danczak R.E."/>
            <person name="Johnston M.D."/>
            <person name="Kenah C."/>
            <person name="Slattery M."/>
            <person name="Wrighton K.C."/>
            <person name="Wilkins M.J."/>
        </authorList>
    </citation>
    <scope>NUCLEOTIDE SEQUENCE [LARGE SCALE GENOMIC DNA]</scope>
    <source>
        <strain evidence="2">Gr01-1014_77</strain>
    </source>
</reference>
<protein>
    <submittedName>
        <fullName evidence="2">Adhesin/invasin</fullName>
    </submittedName>
</protein>
<evidence type="ECO:0000313" key="2">
    <source>
        <dbReference type="EMBL" id="TSC66640.1"/>
    </source>
</evidence>
<evidence type="ECO:0000256" key="1">
    <source>
        <dbReference type="SAM" id="SignalP"/>
    </source>
</evidence>